<dbReference type="InterPro" id="IPR035616">
    <property type="entry name" value="MvaT_DBD"/>
</dbReference>
<dbReference type="NCBIfam" id="NF041859">
    <property type="entry name" value="silencer_MvaTU"/>
    <property type="match status" value="1"/>
</dbReference>
<feature type="region of interest" description="Disordered" evidence="2">
    <location>
        <begin position="66"/>
        <end position="95"/>
    </location>
</feature>
<sequence length="122" mass="14029">MAKINDYYQKKQLMEKLSEELANLEQDQALKSELEFENKVRELMKQYDKSPKDVLQILGAIDPSIAGAKADTTGGSRPMRPMKTYKNPHTGEVVQTRGGNHKVLNEWRKKHGKETVQSWQQD</sequence>
<gene>
    <name evidence="4" type="ORF">DIT71_11330</name>
</gene>
<reference evidence="4 5" key="2">
    <citation type="submission" date="2018-06" db="EMBL/GenBank/DDBJ databases">
        <title>Marinobactersediminissp. nov, a moderately halophilic bacterium isolated from marine solar saltern.</title>
        <authorList>
            <person name="Zhang Y."/>
        </authorList>
    </citation>
    <scope>NUCLEOTIDE SEQUENCE [LARGE SCALE GENOMIC DNA]</scope>
    <source>
        <strain evidence="4 5">F01</strain>
    </source>
</reference>
<dbReference type="AlphaFoldDB" id="A0A2V3ZJI4"/>
<feature type="coiled-coil region" evidence="1">
    <location>
        <begin position="7"/>
        <end position="34"/>
    </location>
</feature>
<dbReference type="CDD" id="cd16170">
    <property type="entry name" value="MvaT_DBD"/>
    <property type="match status" value="1"/>
</dbReference>
<evidence type="ECO:0000313" key="4">
    <source>
        <dbReference type="EMBL" id="PXX91082.1"/>
    </source>
</evidence>
<feature type="domain" description="MvaT DNA-binding" evidence="3">
    <location>
        <begin position="83"/>
        <end position="119"/>
    </location>
</feature>
<dbReference type="OrthoDB" id="6367018at2"/>
<dbReference type="RefSeq" id="WP_114613304.1">
    <property type="nucleotide sequence ID" value="NZ_QFWX01000004.1"/>
</dbReference>
<comment type="caution">
    <text evidence="4">The sequence shown here is derived from an EMBL/GenBank/DDBJ whole genome shotgun (WGS) entry which is preliminary data.</text>
</comment>
<proteinExistence type="predicted"/>
<evidence type="ECO:0000313" key="5">
    <source>
        <dbReference type="Proteomes" id="UP000253987"/>
    </source>
</evidence>
<dbReference type="Proteomes" id="UP000253987">
    <property type="component" value="Unassembled WGS sequence"/>
</dbReference>
<organism evidence="4 5">
    <name type="scientific">Marinobacter vulgaris</name>
    <dbReference type="NCBI Taxonomy" id="1928331"/>
    <lineage>
        <taxon>Bacteria</taxon>
        <taxon>Pseudomonadati</taxon>
        <taxon>Pseudomonadota</taxon>
        <taxon>Gammaproteobacteria</taxon>
        <taxon>Pseudomonadales</taxon>
        <taxon>Marinobacteraceae</taxon>
        <taxon>Marinobacter</taxon>
    </lineage>
</organism>
<evidence type="ECO:0000256" key="1">
    <source>
        <dbReference type="SAM" id="Coils"/>
    </source>
</evidence>
<reference evidence="5" key="1">
    <citation type="submission" date="2018-05" db="EMBL/GenBank/DDBJ databases">
        <authorList>
            <person name="Lu D."/>
        </authorList>
    </citation>
    <scope>NUCLEOTIDE SEQUENCE [LARGE SCALE GENOMIC DNA]</scope>
    <source>
        <strain evidence="5">F01</strain>
    </source>
</reference>
<protein>
    <submittedName>
        <fullName evidence="4">H-NS histone</fullName>
    </submittedName>
</protein>
<keyword evidence="5" id="KW-1185">Reference proteome</keyword>
<dbReference type="Pfam" id="PF22055">
    <property type="entry name" value="MvaT_DBD"/>
    <property type="match status" value="1"/>
</dbReference>
<evidence type="ECO:0000256" key="2">
    <source>
        <dbReference type="SAM" id="MobiDB-lite"/>
    </source>
</evidence>
<evidence type="ECO:0000259" key="3">
    <source>
        <dbReference type="Pfam" id="PF22055"/>
    </source>
</evidence>
<name>A0A2V3ZJI4_9GAMM</name>
<dbReference type="EMBL" id="QFWX01000004">
    <property type="protein sequence ID" value="PXX91082.1"/>
    <property type="molecule type" value="Genomic_DNA"/>
</dbReference>
<accession>A0A2V3ZJI4</accession>
<keyword evidence="1" id="KW-0175">Coiled coil</keyword>